<accession>A0ABW5UTF7</accession>
<name>A0ABW5UTF7_9MICO</name>
<evidence type="ECO:0000256" key="2">
    <source>
        <dbReference type="SAM" id="Phobius"/>
    </source>
</evidence>
<feature type="compositionally biased region" description="Low complexity" evidence="1">
    <location>
        <begin position="121"/>
        <end position="164"/>
    </location>
</feature>
<sequence length="223" mass="23790">MFRKQTNPFLRIGLGLLVIGLILLGLNIFNTWQAVRDYPGVNFMDVFWITESSSGRGRANARLWVQVWGGVVLPIIGLVLVALGLTVGKNAGKKPEQAQGGYGQAQQGQAAGFVGEHASVQGGQAQGGQQWSQQAPAQTQGQEWSQAPQQSQQDWAQAQQPQEWTQPSAGQNGAGQQGAADTQFGQQFQYGDQGAQQAGGAEQTNGTTQPEVNFGDQPNSPRS</sequence>
<gene>
    <name evidence="3" type="ORF">ACFSW7_00840</name>
</gene>
<proteinExistence type="predicted"/>
<comment type="caution">
    <text evidence="3">The sequence shown here is derived from an EMBL/GenBank/DDBJ whole genome shotgun (WGS) entry which is preliminary data.</text>
</comment>
<keyword evidence="2" id="KW-0812">Transmembrane</keyword>
<feature type="compositionally biased region" description="Low complexity" evidence="1">
    <location>
        <begin position="177"/>
        <end position="209"/>
    </location>
</feature>
<reference evidence="4" key="1">
    <citation type="journal article" date="2019" name="Int. J. Syst. Evol. Microbiol.">
        <title>The Global Catalogue of Microorganisms (GCM) 10K type strain sequencing project: providing services to taxonomists for standard genome sequencing and annotation.</title>
        <authorList>
            <consortium name="The Broad Institute Genomics Platform"/>
            <consortium name="The Broad Institute Genome Sequencing Center for Infectious Disease"/>
            <person name="Wu L."/>
            <person name="Ma J."/>
        </authorList>
    </citation>
    <scope>NUCLEOTIDE SEQUENCE [LARGE SCALE GENOMIC DNA]</scope>
    <source>
        <strain evidence="4">TISTR 1514</strain>
    </source>
</reference>
<protein>
    <submittedName>
        <fullName evidence="3">Uncharacterized protein</fullName>
    </submittedName>
</protein>
<dbReference type="RefSeq" id="WP_019618978.1">
    <property type="nucleotide sequence ID" value="NZ_JBHUNE010000001.1"/>
</dbReference>
<dbReference type="EMBL" id="JBHUNE010000001">
    <property type="protein sequence ID" value="MFD2756923.1"/>
    <property type="molecule type" value="Genomic_DNA"/>
</dbReference>
<evidence type="ECO:0000256" key="1">
    <source>
        <dbReference type="SAM" id="MobiDB-lite"/>
    </source>
</evidence>
<keyword evidence="4" id="KW-1185">Reference proteome</keyword>
<dbReference type="Proteomes" id="UP001597492">
    <property type="component" value="Unassembled WGS sequence"/>
</dbReference>
<feature type="transmembrane region" description="Helical" evidence="2">
    <location>
        <begin position="63"/>
        <end position="87"/>
    </location>
</feature>
<organism evidence="3 4">
    <name type="scientific">Gulosibacter faecalis</name>
    <dbReference type="NCBI Taxonomy" id="272240"/>
    <lineage>
        <taxon>Bacteria</taxon>
        <taxon>Bacillati</taxon>
        <taxon>Actinomycetota</taxon>
        <taxon>Actinomycetes</taxon>
        <taxon>Micrococcales</taxon>
        <taxon>Microbacteriaceae</taxon>
        <taxon>Gulosibacter</taxon>
    </lineage>
</organism>
<evidence type="ECO:0000313" key="4">
    <source>
        <dbReference type="Proteomes" id="UP001597492"/>
    </source>
</evidence>
<feature type="transmembrane region" description="Helical" evidence="2">
    <location>
        <begin position="12"/>
        <end position="35"/>
    </location>
</feature>
<feature type="region of interest" description="Disordered" evidence="1">
    <location>
        <begin position="120"/>
        <end position="223"/>
    </location>
</feature>
<keyword evidence="2" id="KW-0472">Membrane</keyword>
<evidence type="ECO:0000313" key="3">
    <source>
        <dbReference type="EMBL" id="MFD2756923.1"/>
    </source>
</evidence>
<keyword evidence="2" id="KW-1133">Transmembrane helix</keyword>